<feature type="domain" description="Thoeris protein ThsB TIR-like" evidence="1">
    <location>
        <begin position="13"/>
        <end position="102"/>
    </location>
</feature>
<dbReference type="InterPro" id="IPR015032">
    <property type="entry name" value="ThsB__TIR-like_domain"/>
</dbReference>
<proteinExistence type="predicted"/>
<name>A0A2N8HBT5_9BACT</name>
<evidence type="ECO:0000259" key="1">
    <source>
        <dbReference type="Pfam" id="PF08937"/>
    </source>
</evidence>
<dbReference type="EMBL" id="PJKA01000013">
    <property type="protein sequence ID" value="PNC17320.1"/>
    <property type="molecule type" value="Genomic_DNA"/>
</dbReference>
<sequence length="125" mass="14990">MTDKNNIMCKSVFVSYTFKDNELDKDMLLKIKEILENCNVKPYIDIIDNPIFLSKTNLDKETAQDYVHRKLQHSDEVWVVKTKNFRISKWVRHEIKLAKKSRINVRFFPLDFFMNEVSIKRALFS</sequence>
<organism evidence="2 3">
    <name type="scientific">Akkermansia muciniphila</name>
    <dbReference type="NCBI Taxonomy" id="239935"/>
    <lineage>
        <taxon>Bacteria</taxon>
        <taxon>Pseudomonadati</taxon>
        <taxon>Verrucomicrobiota</taxon>
        <taxon>Verrucomicrobiia</taxon>
        <taxon>Verrucomicrobiales</taxon>
        <taxon>Akkermansiaceae</taxon>
        <taxon>Akkermansia</taxon>
    </lineage>
</organism>
<evidence type="ECO:0000313" key="2">
    <source>
        <dbReference type="EMBL" id="PNC17320.1"/>
    </source>
</evidence>
<dbReference type="SUPFAM" id="SSF52200">
    <property type="entry name" value="Toll/Interleukin receptor TIR domain"/>
    <property type="match status" value="1"/>
</dbReference>
<dbReference type="Gene3D" id="3.40.50.10140">
    <property type="entry name" value="Toll/interleukin-1 receptor homology (TIR) domain"/>
    <property type="match status" value="1"/>
</dbReference>
<accession>A0A2N8HBT5</accession>
<gene>
    <name evidence="2" type="ORF">CXU22_11965</name>
</gene>
<evidence type="ECO:0000313" key="3">
    <source>
        <dbReference type="Proteomes" id="UP000236000"/>
    </source>
</evidence>
<dbReference type="Proteomes" id="UP000236000">
    <property type="component" value="Unassembled WGS sequence"/>
</dbReference>
<dbReference type="Pfam" id="PF08937">
    <property type="entry name" value="ThsB_TIR"/>
    <property type="match status" value="1"/>
</dbReference>
<dbReference type="AlphaFoldDB" id="A0A2N8HBT5"/>
<reference evidence="2 3" key="1">
    <citation type="journal article" date="2017" name="BMC Genomics">
        <title>Genome sequencing of 39 Akkermansia muciniphila isolates reveals its population structure, genomic and functional diverisity, and global distribution in mammalian gut microbiotas.</title>
        <authorList>
            <person name="Guo X."/>
            <person name="Li S."/>
            <person name="Zhang J."/>
            <person name="Wu F."/>
            <person name="Li X."/>
            <person name="Wu D."/>
            <person name="Zhang M."/>
            <person name="Ou Z."/>
            <person name="Jie Z."/>
            <person name="Yan Q."/>
            <person name="Li P."/>
            <person name="Yi J."/>
            <person name="Peng Y."/>
        </authorList>
    </citation>
    <scope>NUCLEOTIDE SEQUENCE [LARGE SCALE GENOMIC DNA]</scope>
    <source>
        <strain evidence="2 3">GP24</strain>
    </source>
</reference>
<dbReference type="InterPro" id="IPR035897">
    <property type="entry name" value="Toll_tir_struct_dom_sf"/>
</dbReference>
<protein>
    <recommendedName>
        <fullName evidence="1">Thoeris protein ThsB TIR-like domain-containing protein</fullName>
    </recommendedName>
</protein>
<comment type="caution">
    <text evidence="2">The sequence shown here is derived from an EMBL/GenBank/DDBJ whole genome shotgun (WGS) entry which is preliminary data.</text>
</comment>
<dbReference type="RefSeq" id="WP_102715758.1">
    <property type="nucleotide sequence ID" value="NZ_PJKA01000013.1"/>
</dbReference>